<evidence type="ECO:0000259" key="2">
    <source>
        <dbReference type="PROSITE" id="PS50025"/>
    </source>
</evidence>
<dbReference type="PANTHER" id="PTHR15036:SF67">
    <property type="entry name" value="LAMININ SUBUNIT ALPHA-LIKE PROTEIN"/>
    <property type="match status" value="1"/>
</dbReference>
<dbReference type="Proteomes" id="UP001558652">
    <property type="component" value="Unassembled WGS sequence"/>
</dbReference>
<proteinExistence type="predicted"/>
<dbReference type="Gene3D" id="2.60.120.200">
    <property type="match status" value="2"/>
</dbReference>
<feature type="domain" description="Laminin G" evidence="2">
    <location>
        <begin position="103"/>
        <end position="272"/>
    </location>
</feature>
<dbReference type="SUPFAM" id="SSF49899">
    <property type="entry name" value="Concanavalin A-like lectins/glucanases"/>
    <property type="match status" value="2"/>
</dbReference>
<dbReference type="EMBL" id="JBFDAA010000007">
    <property type="protein sequence ID" value="KAL1130841.1"/>
    <property type="molecule type" value="Genomic_DNA"/>
</dbReference>
<dbReference type="InterPro" id="IPR001791">
    <property type="entry name" value="Laminin_G"/>
</dbReference>
<reference evidence="3 4" key="1">
    <citation type="submission" date="2024-07" db="EMBL/GenBank/DDBJ databases">
        <title>Chromosome-level genome assembly of the water stick insect Ranatra chinensis (Heteroptera: Nepidae).</title>
        <authorList>
            <person name="Liu X."/>
        </authorList>
    </citation>
    <scope>NUCLEOTIDE SEQUENCE [LARGE SCALE GENOMIC DNA]</scope>
    <source>
        <strain evidence="3">Cailab_2021Rc</strain>
        <tissue evidence="3">Muscle</tissue>
    </source>
</reference>
<dbReference type="AlphaFoldDB" id="A0ABD0YHS9"/>
<evidence type="ECO:0000256" key="1">
    <source>
        <dbReference type="PROSITE-ProRule" id="PRU00122"/>
    </source>
</evidence>
<dbReference type="SMART" id="SM00282">
    <property type="entry name" value="LamG"/>
    <property type="match status" value="1"/>
</dbReference>
<keyword evidence="4" id="KW-1185">Reference proteome</keyword>
<organism evidence="3 4">
    <name type="scientific">Ranatra chinensis</name>
    <dbReference type="NCBI Taxonomy" id="642074"/>
    <lineage>
        <taxon>Eukaryota</taxon>
        <taxon>Metazoa</taxon>
        <taxon>Ecdysozoa</taxon>
        <taxon>Arthropoda</taxon>
        <taxon>Hexapoda</taxon>
        <taxon>Insecta</taxon>
        <taxon>Pterygota</taxon>
        <taxon>Neoptera</taxon>
        <taxon>Paraneoptera</taxon>
        <taxon>Hemiptera</taxon>
        <taxon>Heteroptera</taxon>
        <taxon>Panheteroptera</taxon>
        <taxon>Nepomorpha</taxon>
        <taxon>Nepidae</taxon>
        <taxon>Ranatrinae</taxon>
        <taxon>Ranatra</taxon>
    </lineage>
</organism>
<gene>
    <name evidence="3" type="ORF">AAG570_012082</name>
</gene>
<dbReference type="PROSITE" id="PS50025">
    <property type="entry name" value="LAM_G_DOMAIN"/>
    <property type="match status" value="1"/>
</dbReference>
<protein>
    <recommendedName>
        <fullName evidence="2">Laminin G domain-containing protein</fullName>
    </recommendedName>
</protein>
<sequence>MTVTWEISKDPATSDSLKNEQIAPGSSIILNLDKNAKLFIGGLPPSFPVSDYQEYGILNYGSFIGAIEDVIIGGISLGLWNFLKQSNVKAVRERDELLPIITTTGFRFSGDGYVELDRQPYRMDIKSYVSLQFKTKSKEGLIFLLGNESNFLSVELREGRILYQLDLGGGVLTLASDKPYNDDEWHSLEAGRDKKRAILKVDGTLVQDGTTTGSNDRLTPSKDLYIGGHPDDHGIIDVSTINFDGCIDQVRISDTSVDLNKNKKAYGVIPGCPEKVMSHIMQDLLGENFCTSLYRQILLSEGLNILKISNYQKVAVISRFACHKQPTSIGINTIESKITETPRTLGYSLINTLISSYVSLTDILPHA</sequence>
<dbReference type="CDD" id="cd00110">
    <property type="entry name" value="LamG"/>
    <property type="match status" value="1"/>
</dbReference>
<comment type="caution">
    <text evidence="1">Lacks conserved residue(s) required for the propagation of feature annotation.</text>
</comment>
<dbReference type="InterPro" id="IPR050372">
    <property type="entry name" value="Neurexin-related_CASP"/>
</dbReference>
<dbReference type="PANTHER" id="PTHR15036">
    <property type="entry name" value="PIKACHURIN-LIKE PROTEIN"/>
    <property type="match status" value="1"/>
</dbReference>
<comment type="caution">
    <text evidence="3">The sequence shown here is derived from an EMBL/GenBank/DDBJ whole genome shotgun (WGS) entry which is preliminary data.</text>
</comment>
<name>A0ABD0YHS9_9HEMI</name>
<dbReference type="InterPro" id="IPR013320">
    <property type="entry name" value="ConA-like_dom_sf"/>
</dbReference>
<evidence type="ECO:0000313" key="4">
    <source>
        <dbReference type="Proteomes" id="UP001558652"/>
    </source>
</evidence>
<accession>A0ABD0YHS9</accession>
<dbReference type="Pfam" id="PF02210">
    <property type="entry name" value="Laminin_G_2"/>
    <property type="match status" value="1"/>
</dbReference>
<evidence type="ECO:0000313" key="3">
    <source>
        <dbReference type="EMBL" id="KAL1130841.1"/>
    </source>
</evidence>